<evidence type="ECO:0000313" key="2">
    <source>
        <dbReference type="EMBL" id="MEL7560479.1"/>
    </source>
</evidence>
<reference evidence="2 3" key="1">
    <citation type="submission" date="2024-04" db="EMBL/GenBank/DDBJ databases">
        <title>Draft Genome Sequence of Isolates Cultured from Underwater Hawaii Seamounts in the North Pacific Ocean.</title>
        <authorList>
            <person name="Sharma I."/>
            <person name="Darden B."/>
            <person name="Creggett J."/>
            <person name="Taylor S."/>
            <person name="Grant M.P."/>
            <person name="Scott J."/>
            <person name="Attles S."/>
            <person name="Walker S."/>
            <person name="Johnson G."/>
            <person name="St. Cloud C."/>
        </authorList>
    </citation>
    <scope>NUCLEOTIDE SEQUENCE [LARGE SCALE GENOMIC DNA]</scope>
    <source>
        <strain evidence="2 3">03GJ23</strain>
    </source>
</reference>
<evidence type="ECO:0000313" key="3">
    <source>
        <dbReference type="Proteomes" id="UP001467669"/>
    </source>
</evidence>
<dbReference type="Gene3D" id="3.60.21.10">
    <property type="match status" value="1"/>
</dbReference>
<gene>
    <name evidence="2" type="ORF">AAGW23_16670</name>
</gene>
<dbReference type="RefSeq" id="WP_342407460.1">
    <property type="nucleotide sequence ID" value="NZ_JBCFXD010000011.1"/>
</dbReference>
<proteinExistence type="predicted"/>
<protein>
    <submittedName>
        <fullName evidence="2">Metallophosphoesterase</fullName>
    </submittedName>
</protein>
<organism evidence="2 3">
    <name type="scientific">Stutzerimonas chloritidismutans</name>
    <name type="common">Pseudomonas chloritidismutans</name>
    <dbReference type="NCBI Taxonomy" id="203192"/>
    <lineage>
        <taxon>Bacteria</taxon>
        <taxon>Pseudomonadati</taxon>
        <taxon>Pseudomonadota</taxon>
        <taxon>Gammaproteobacteria</taxon>
        <taxon>Pseudomonadales</taxon>
        <taxon>Pseudomonadaceae</taxon>
        <taxon>Stutzerimonas</taxon>
    </lineage>
</organism>
<comment type="caution">
    <text evidence="2">The sequence shown here is derived from an EMBL/GenBank/DDBJ whole genome shotgun (WGS) entry which is preliminary data.</text>
</comment>
<sequence length="376" mass="42669">MKLGVLHLSDIHFRRENDPARKYCECIAKACYQTAHQSDEFVIVVTGDIAFGGQAIEYQYASEFLASISSKLQTETGKKINVFLAPGNHDCALIPEDEIRTLTINKIIETQGKDLSQALIDKCTEAQFEYIKFEEKIRLLEPVFEDRLWKEFELPVGGGILRISSINAAWMSTLHESAGQLVFPIQNYAEHLEAPCSLRLALIHHPLNWYCQSTYHPMRRALKTHCNAILSGHEHSIGSEIVSDLNGSTLILEAPALQPHESNLEPQFNCLLFETENKIVYENRYKATEHMPLPVEQEREHSFDTNGKCTRLNKINPDFLKLLMDPGGNFTHPVRGALSAEEIFVYPQLEENDSEVAKKLSLLTKFVLTGKLVKRF</sequence>
<keyword evidence="3" id="KW-1185">Reference proteome</keyword>
<accession>A0ABU9MDK1</accession>
<dbReference type="Proteomes" id="UP001467669">
    <property type="component" value="Unassembled WGS sequence"/>
</dbReference>
<dbReference type="InterPro" id="IPR004843">
    <property type="entry name" value="Calcineurin-like_PHP"/>
</dbReference>
<name>A0ABU9MDK1_STUCH</name>
<dbReference type="InterPro" id="IPR029052">
    <property type="entry name" value="Metallo-depent_PP-like"/>
</dbReference>
<dbReference type="Pfam" id="PF00149">
    <property type="entry name" value="Metallophos"/>
    <property type="match status" value="1"/>
</dbReference>
<dbReference type="EMBL" id="JBCFXD010000011">
    <property type="protein sequence ID" value="MEL7560479.1"/>
    <property type="molecule type" value="Genomic_DNA"/>
</dbReference>
<evidence type="ECO:0000259" key="1">
    <source>
        <dbReference type="Pfam" id="PF00149"/>
    </source>
</evidence>
<feature type="domain" description="Calcineurin-like phosphoesterase" evidence="1">
    <location>
        <begin position="5"/>
        <end position="235"/>
    </location>
</feature>
<dbReference type="SUPFAM" id="SSF56300">
    <property type="entry name" value="Metallo-dependent phosphatases"/>
    <property type="match status" value="1"/>
</dbReference>